<dbReference type="RefSeq" id="WP_172160931.1">
    <property type="nucleotide sequence ID" value="NZ_CP053564.1"/>
</dbReference>
<keyword evidence="7" id="KW-1185">Reference proteome</keyword>
<dbReference type="Gene3D" id="1.10.1660.10">
    <property type="match status" value="1"/>
</dbReference>
<keyword evidence="3" id="KW-0238">DNA-binding</keyword>
<dbReference type="AlphaFoldDB" id="A0A6M6JIK2"/>
<evidence type="ECO:0000259" key="5">
    <source>
        <dbReference type="PROSITE" id="PS50937"/>
    </source>
</evidence>
<dbReference type="GO" id="GO:0003677">
    <property type="term" value="F:DNA binding"/>
    <property type="evidence" value="ECO:0007669"/>
    <property type="project" value="UniProtKB-KW"/>
</dbReference>
<evidence type="ECO:0000256" key="1">
    <source>
        <dbReference type="ARBA" id="ARBA00022491"/>
    </source>
</evidence>
<sequence>MTGALRSGQLAGAAGVNVQTLRYYERRGLLPDPHRSLGGHREYGPDALRVLRTIKAVQQLGFTLDEIAALLDLGSHRGPRPGLRAAAQAKLADVDAKIADLTAVRATLLDVLDAGCTDLDTCSCAPACPIPFRALAHPVDVPISESTVPAQGPATGRPARR</sequence>
<protein>
    <submittedName>
        <fullName evidence="6">MerR family transcriptional regulator</fullName>
    </submittedName>
</protein>
<dbReference type="PANTHER" id="PTHR30204">
    <property type="entry name" value="REDOX-CYCLING DRUG-SENSING TRANSCRIPTIONAL ACTIVATOR SOXR"/>
    <property type="match status" value="1"/>
</dbReference>
<proteinExistence type="predicted"/>
<dbReference type="InterPro" id="IPR000551">
    <property type="entry name" value="MerR-type_HTH_dom"/>
</dbReference>
<reference evidence="6 7" key="1">
    <citation type="submission" date="2020-05" db="EMBL/GenBank/DDBJ databases">
        <authorList>
            <person name="Mo P."/>
        </authorList>
    </citation>
    <scope>NUCLEOTIDE SEQUENCE [LARGE SCALE GENOMIC DNA]</scope>
    <source>
        <strain evidence="6 7">Gen01</strain>
    </source>
</reference>
<dbReference type="PRINTS" id="PR00040">
    <property type="entry name" value="HTHMERR"/>
</dbReference>
<dbReference type="InterPro" id="IPR009061">
    <property type="entry name" value="DNA-bd_dom_put_sf"/>
</dbReference>
<feature type="domain" description="HTH merR-type" evidence="5">
    <location>
        <begin position="4"/>
        <end position="73"/>
    </location>
</feature>
<dbReference type="InterPro" id="IPR047057">
    <property type="entry name" value="MerR_fam"/>
</dbReference>
<evidence type="ECO:0000256" key="4">
    <source>
        <dbReference type="ARBA" id="ARBA00023163"/>
    </source>
</evidence>
<dbReference type="PANTHER" id="PTHR30204:SF69">
    <property type="entry name" value="MERR-FAMILY TRANSCRIPTIONAL REGULATOR"/>
    <property type="match status" value="1"/>
</dbReference>
<organism evidence="6 7">
    <name type="scientific">Pseudonocardia broussonetiae</name>
    <dbReference type="NCBI Taxonomy" id="2736640"/>
    <lineage>
        <taxon>Bacteria</taxon>
        <taxon>Bacillati</taxon>
        <taxon>Actinomycetota</taxon>
        <taxon>Actinomycetes</taxon>
        <taxon>Pseudonocardiales</taxon>
        <taxon>Pseudonocardiaceae</taxon>
        <taxon>Pseudonocardia</taxon>
    </lineage>
</organism>
<evidence type="ECO:0000313" key="7">
    <source>
        <dbReference type="Proteomes" id="UP000505377"/>
    </source>
</evidence>
<dbReference type="GO" id="GO:0003700">
    <property type="term" value="F:DNA-binding transcription factor activity"/>
    <property type="evidence" value="ECO:0007669"/>
    <property type="project" value="InterPro"/>
</dbReference>
<dbReference type="SUPFAM" id="SSF46955">
    <property type="entry name" value="Putative DNA-binding domain"/>
    <property type="match status" value="1"/>
</dbReference>
<evidence type="ECO:0000256" key="3">
    <source>
        <dbReference type="ARBA" id="ARBA00023125"/>
    </source>
</evidence>
<dbReference type="PROSITE" id="PS00552">
    <property type="entry name" value="HTH_MERR_1"/>
    <property type="match status" value="1"/>
</dbReference>
<dbReference type="KEGG" id="pbro:HOP40_20305"/>
<name>A0A6M6JIK2_9PSEU</name>
<dbReference type="EMBL" id="CP053564">
    <property type="protein sequence ID" value="QJY47858.1"/>
    <property type="molecule type" value="Genomic_DNA"/>
</dbReference>
<dbReference type="Pfam" id="PF13411">
    <property type="entry name" value="MerR_1"/>
    <property type="match status" value="1"/>
</dbReference>
<evidence type="ECO:0000313" key="6">
    <source>
        <dbReference type="EMBL" id="QJY47858.1"/>
    </source>
</evidence>
<dbReference type="PROSITE" id="PS50937">
    <property type="entry name" value="HTH_MERR_2"/>
    <property type="match status" value="1"/>
</dbReference>
<gene>
    <name evidence="6" type="ORF">HOP40_20305</name>
</gene>
<keyword evidence="4" id="KW-0804">Transcription</keyword>
<evidence type="ECO:0000256" key="2">
    <source>
        <dbReference type="ARBA" id="ARBA00023015"/>
    </source>
</evidence>
<dbReference type="Proteomes" id="UP000505377">
    <property type="component" value="Chromosome"/>
</dbReference>
<keyword evidence="1" id="KW-0678">Repressor</keyword>
<accession>A0A6M6JIK2</accession>
<dbReference type="SMART" id="SM00422">
    <property type="entry name" value="HTH_MERR"/>
    <property type="match status" value="1"/>
</dbReference>
<keyword evidence="2" id="KW-0805">Transcription regulation</keyword>